<dbReference type="Pfam" id="PF08376">
    <property type="entry name" value="NIT"/>
    <property type="match status" value="1"/>
</dbReference>
<keyword evidence="11" id="KW-1185">Reference proteome</keyword>
<feature type="domain" description="Nitrate/nitrite sensing protein" evidence="9">
    <location>
        <begin position="114"/>
        <end position="343"/>
    </location>
</feature>
<dbReference type="InterPro" id="IPR013587">
    <property type="entry name" value="Nitrate/nitrite_sensing"/>
</dbReference>
<dbReference type="SUPFAM" id="SSF55874">
    <property type="entry name" value="ATPase domain of HSP90 chaperone/DNA topoisomerase II/histidine kinase"/>
    <property type="match status" value="1"/>
</dbReference>
<evidence type="ECO:0000313" key="10">
    <source>
        <dbReference type="EMBL" id="OPC78588.1"/>
    </source>
</evidence>
<evidence type="ECO:0000256" key="4">
    <source>
        <dbReference type="ARBA" id="ARBA00022679"/>
    </source>
</evidence>
<dbReference type="EC" id="2.7.13.3" evidence="2"/>
<feature type="domain" description="Histidine kinase/HSP90-like ATPase" evidence="8">
    <location>
        <begin position="581"/>
        <end position="680"/>
    </location>
</feature>
<dbReference type="EMBL" id="MWQN01000002">
    <property type="protein sequence ID" value="OPC78588.1"/>
    <property type="molecule type" value="Genomic_DNA"/>
</dbReference>
<sequence length="830" mass="87635">MMKIRPSRKTGAAETSAAGATADTPPDPSPPTGTVFASPSAVDPNSRPTLRIRLTARIRPRVRGLITLMVVVPSAGMVFFAGSAILDMVEQARAADHAHDLVRVSADAGEVGRRLQAESAAAVTLLSRGPGPITSADYRTAIAASETAIRRYQDRRRGLETASTAERDALTAVDTALRGLPGLRVQVDQRGVATSAAAVRYWAWIGTTVDLRARVALDPGVSGETAGRLRAITALAQARAALGQQQVTVLRSLGADPLGGPVLKASSTARAAHDQALEAFAVTAPSRWRELLARSLSGPEMIRVAQTEDALARGPLEPEVWRAALAERADRIWSVEQEADADVAREVADVADHRWWLAGIQGAVLIGAVLAAAAAAAWLGRLLHRRLRTLAERVTVMTQETLPAVEADLRRRDALAPHETGRTYALKMLGAKPERERGADEIADLARALTTLAYSTVEHSASLVLAQREYNDALGDVARRIRVQTSRVSSALDRLQESSLTVDQLGTVFEVDHGNEGTKRLADSIAVLSGQPPNRLWPDTPLYEVIRAGAQRVTSYERLPDIAFKGIPTSVVLAGDTVGAVTQIIGEIVDNAARFSGRHEVEITAARTEAGVLVRIQDQGVGHHDPDLLNRRLKADVDALPSLRQTGLTVVALQARPLAIDVELRPGTDGGTVVDIVLPHAIIASVGRHRRRVDNGARPIAPRPAPAAIAGGANGNGPNASAPNGRSPFADGPYPLTANGSGPADALGDGTNGADPHLTGPISGGPLPANLAPELTAQGLPRRARRTGQPTQFRRSAPPTRDIAQASAAAASFGRGARDLPFTRTPKESP</sequence>
<evidence type="ECO:0000256" key="3">
    <source>
        <dbReference type="ARBA" id="ARBA00022553"/>
    </source>
</evidence>
<protein>
    <recommendedName>
        <fullName evidence="2">histidine kinase</fullName>
        <ecNumber evidence="2">2.7.13.3</ecNumber>
    </recommendedName>
</protein>
<evidence type="ECO:0000256" key="5">
    <source>
        <dbReference type="ARBA" id="ARBA00022777"/>
    </source>
</evidence>
<feature type="compositionally biased region" description="Low complexity" evidence="6">
    <location>
        <begin position="696"/>
        <end position="725"/>
    </location>
</feature>
<dbReference type="RefSeq" id="WP_078979790.1">
    <property type="nucleotide sequence ID" value="NZ_MWQN01000002.1"/>
</dbReference>
<gene>
    <name evidence="10" type="ORF">B4N89_30890</name>
</gene>
<keyword evidence="4" id="KW-0808">Transferase</keyword>
<keyword evidence="3" id="KW-0597">Phosphoprotein</keyword>
<comment type="catalytic activity">
    <reaction evidence="1">
        <text>ATP + protein L-histidine = ADP + protein N-phospho-L-histidine.</text>
        <dbReference type="EC" id="2.7.13.3"/>
    </reaction>
</comment>
<evidence type="ECO:0000256" key="2">
    <source>
        <dbReference type="ARBA" id="ARBA00012438"/>
    </source>
</evidence>
<dbReference type="Proteomes" id="UP000190037">
    <property type="component" value="Unassembled WGS sequence"/>
</dbReference>
<keyword evidence="5" id="KW-0418">Kinase</keyword>
<organism evidence="10 11">
    <name type="scientific">Embleya scabrispora</name>
    <dbReference type="NCBI Taxonomy" id="159449"/>
    <lineage>
        <taxon>Bacteria</taxon>
        <taxon>Bacillati</taxon>
        <taxon>Actinomycetota</taxon>
        <taxon>Actinomycetes</taxon>
        <taxon>Kitasatosporales</taxon>
        <taxon>Streptomycetaceae</taxon>
        <taxon>Embleya</taxon>
    </lineage>
</organism>
<dbReference type="OrthoDB" id="4349903at2"/>
<feature type="compositionally biased region" description="Low complexity" evidence="6">
    <location>
        <begin position="804"/>
        <end position="815"/>
    </location>
</feature>
<feature type="compositionally biased region" description="Low complexity" evidence="6">
    <location>
        <begin position="10"/>
        <end position="24"/>
    </location>
</feature>
<keyword evidence="7" id="KW-0472">Membrane</keyword>
<accession>A0A1T3NPA7</accession>
<dbReference type="PANTHER" id="PTHR45436:SF5">
    <property type="entry name" value="SENSOR HISTIDINE KINASE TRCS"/>
    <property type="match status" value="1"/>
</dbReference>
<name>A0A1T3NPA7_9ACTN</name>
<evidence type="ECO:0000259" key="8">
    <source>
        <dbReference type="Pfam" id="PF02518"/>
    </source>
</evidence>
<dbReference type="Pfam" id="PF02518">
    <property type="entry name" value="HATPase_c"/>
    <property type="match status" value="1"/>
</dbReference>
<proteinExistence type="predicted"/>
<dbReference type="InterPro" id="IPR050428">
    <property type="entry name" value="TCS_sensor_his_kinase"/>
</dbReference>
<keyword evidence="7" id="KW-0812">Transmembrane</keyword>
<evidence type="ECO:0000256" key="1">
    <source>
        <dbReference type="ARBA" id="ARBA00000085"/>
    </source>
</evidence>
<feature type="transmembrane region" description="Helical" evidence="7">
    <location>
        <begin position="65"/>
        <end position="86"/>
    </location>
</feature>
<dbReference type="STRING" id="159449.B4N89_30890"/>
<dbReference type="InterPro" id="IPR036890">
    <property type="entry name" value="HATPase_C_sf"/>
</dbReference>
<dbReference type="PANTHER" id="PTHR45436">
    <property type="entry name" value="SENSOR HISTIDINE KINASE YKOH"/>
    <property type="match status" value="1"/>
</dbReference>
<evidence type="ECO:0000256" key="6">
    <source>
        <dbReference type="SAM" id="MobiDB-lite"/>
    </source>
</evidence>
<feature type="region of interest" description="Disordered" evidence="6">
    <location>
        <begin position="689"/>
        <end position="830"/>
    </location>
</feature>
<dbReference type="AlphaFoldDB" id="A0A1T3NPA7"/>
<evidence type="ECO:0000313" key="11">
    <source>
        <dbReference type="Proteomes" id="UP000190037"/>
    </source>
</evidence>
<dbReference type="InterPro" id="IPR003594">
    <property type="entry name" value="HATPase_dom"/>
</dbReference>
<evidence type="ECO:0000259" key="9">
    <source>
        <dbReference type="Pfam" id="PF08376"/>
    </source>
</evidence>
<evidence type="ECO:0000256" key="7">
    <source>
        <dbReference type="SAM" id="Phobius"/>
    </source>
</evidence>
<reference evidence="10 11" key="1">
    <citation type="submission" date="2017-03" db="EMBL/GenBank/DDBJ databases">
        <title>Draft genome sequence of Streptomyces scabrisporus NF3, endophyte isolated from Amphipterygium adstringens.</title>
        <authorList>
            <person name="Vazquez M."/>
            <person name="Ceapa C.D."/>
            <person name="Rodriguez Luna D."/>
            <person name="Sanchez Esquivel S."/>
        </authorList>
    </citation>
    <scope>NUCLEOTIDE SEQUENCE [LARGE SCALE GENOMIC DNA]</scope>
    <source>
        <strain evidence="10 11">NF3</strain>
    </source>
</reference>
<dbReference type="Gene3D" id="3.30.565.10">
    <property type="entry name" value="Histidine kinase-like ATPase, C-terminal domain"/>
    <property type="match status" value="1"/>
</dbReference>
<comment type="caution">
    <text evidence="10">The sequence shown here is derived from an EMBL/GenBank/DDBJ whole genome shotgun (WGS) entry which is preliminary data.</text>
</comment>
<dbReference type="GO" id="GO:0000160">
    <property type="term" value="P:phosphorelay signal transduction system"/>
    <property type="evidence" value="ECO:0007669"/>
    <property type="project" value="TreeGrafter"/>
</dbReference>
<dbReference type="GO" id="GO:0004673">
    <property type="term" value="F:protein histidine kinase activity"/>
    <property type="evidence" value="ECO:0007669"/>
    <property type="project" value="UniProtKB-EC"/>
</dbReference>
<keyword evidence="7" id="KW-1133">Transmembrane helix</keyword>
<dbReference type="GO" id="GO:0005886">
    <property type="term" value="C:plasma membrane"/>
    <property type="evidence" value="ECO:0007669"/>
    <property type="project" value="TreeGrafter"/>
</dbReference>
<feature type="region of interest" description="Disordered" evidence="6">
    <location>
        <begin position="1"/>
        <end position="46"/>
    </location>
</feature>